<keyword evidence="2" id="KW-1185">Reference proteome</keyword>
<organism evidence="1 2">
    <name type="scientific">Demequina lutea</name>
    <dbReference type="NCBI Taxonomy" id="431489"/>
    <lineage>
        <taxon>Bacteria</taxon>
        <taxon>Bacillati</taxon>
        <taxon>Actinomycetota</taxon>
        <taxon>Actinomycetes</taxon>
        <taxon>Micrococcales</taxon>
        <taxon>Demequinaceae</taxon>
        <taxon>Demequina</taxon>
    </lineage>
</organism>
<sequence>MPRLVVKCTWGVEREETLIQAFTVAATAAASGIDVSMWLTGEASLFALPGTEDVKLPHAAPLSELREAVMAGGTLTLCTQCAQRRDIAADDLIEGVRIAGAATFLEESLAPDATVLVY</sequence>
<dbReference type="OrthoDB" id="3476440at2"/>
<comment type="caution">
    <text evidence="1">The sequence shown here is derived from an EMBL/GenBank/DDBJ whole genome shotgun (WGS) entry which is preliminary data.</text>
</comment>
<name>A0A7Y9ZCE5_9MICO</name>
<protein>
    <submittedName>
        <fullName evidence="1">Putative peroxiredoxin</fullName>
    </submittedName>
</protein>
<dbReference type="EMBL" id="JACBZO010000001">
    <property type="protein sequence ID" value="NYI42546.1"/>
    <property type="molecule type" value="Genomic_DNA"/>
</dbReference>
<dbReference type="Pfam" id="PF02635">
    <property type="entry name" value="DsrE"/>
    <property type="match status" value="1"/>
</dbReference>
<gene>
    <name evidence="1" type="ORF">BKA03_002665</name>
</gene>
<evidence type="ECO:0000313" key="1">
    <source>
        <dbReference type="EMBL" id="NYI42546.1"/>
    </source>
</evidence>
<reference evidence="1 2" key="1">
    <citation type="submission" date="2020-07" db="EMBL/GenBank/DDBJ databases">
        <title>Sequencing the genomes of 1000 actinobacteria strains.</title>
        <authorList>
            <person name="Klenk H.-P."/>
        </authorList>
    </citation>
    <scope>NUCLEOTIDE SEQUENCE [LARGE SCALE GENOMIC DNA]</scope>
    <source>
        <strain evidence="1 2">DSM 19970</strain>
    </source>
</reference>
<dbReference type="InterPro" id="IPR027396">
    <property type="entry name" value="DsrEFH-like"/>
</dbReference>
<dbReference type="RefSeq" id="WP_062074354.1">
    <property type="nucleotide sequence ID" value="NZ_BBRC01000002.1"/>
</dbReference>
<accession>A0A7Y9ZCE5</accession>
<proteinExistence type="predicted"/>
<evidence type="ECO:0000313" key="2">
    <source>
        <dbReference type="Proteomes" id="UP000547973"/>
    </source>
</evidence>
<dbReference type="Gene3D" id="3.40.1260.10">
    <property type="entry name" value="DsrEFH-like"/>
    <property type="match status" value="1"/>
</dbReference>
<dbReference type="SUPFAM" id="SSF75169">
    <property type="entry name" value="DsrEFH-like"/>
    <property type="match status" value="1"/>
</dbReference>
<dbReference type="Proteomes" id="UP000547973">
    <property type="component" value="Unassembled WGS sequence"/>
</dbReference>
<dbReference type="AlphaFoldDB" id="A0A7Y9ZCE5"/>
<dbReference type="InterPro" id="IPR003787">
    <property type="entry name" value="Sulphur_relay_DsrE/F-like"/>
</dbReference>